<evidence type="ECO:0000256" key="4">
    <source>
        <dbReference type="ARBA" id="ARBA00022705"/>
    </source>
</evidence>
<evidence type="ECO:0000256" key="5">
    <source>
        <dbReference type="ARBA" id="ARBA00023242"/>
    </source>
</evidence>
<dbReference type="STRING" id="747525.W4K8Y0"/>
<dbReference type="PANTHER" id="PTHR23061:SF12">
    <property type="entry name" value="DNA POLYMERASE ALPHA SUBUNIT B"/>
    <property type="match status" value="1"/>
</dbReference>
<organism evidence="9 10">
    <name type="scientific">Heterobasidion irregulare (strain TC 32-1)</name>
    <dbReference type="NCBI Taxonomy" id="747525"/>
    <lineage>
        <taxon>Eukaryota</taxon>
        <taxon>Fungi</taxon>
        <taxon>Dikarya</taxon>
        <taxon>Basidiomycota</taxon>
        <taxon>Agaricomycotina</taxon>
        <taxon>Agaricomycetes</taxon>
        <taxon>Russulales</taxon>
        <taxon>Bondarzewiaceae</taxon>
        <taxon>Heterobasidion</taxon>
        <taxon>Heterobasidion annosum species complex</taxon>
    </lineage>
</organism>
<evidence type="ECO:0000256" key="3">
    <source>
        <dbReference type="ARBA" id="ARBA00018596"/>
    </source>
</evidence>
<accession>W4K8Y0</accession>
<evidence type="ECO:0000256" key="2">
    <source>
        <dbReference type="ARBA" id="ARBA00007299"/>
    </source>
</evidence>
<keyword evidence="5 6" id="KW-0539">Nucleus</keyword>
<dbReference type="PIRSF" id="PIRSF018300">
    <property type="entry name" value="DNA_pol_alph_2"/>
    <property type="match status" value="1"/>
</dbReference>
<comment type="similarity">
    <text evidence="2 6">Belongs to the DNA polymerase alpha subunit B family.</text>
</comment>
<dbReference type="GO" id="GO:0003677">
    <property type="term" value="F:DNA binding"/>
    <property type="evidence" value="ECO:0007669"/>
    <property type="project" value="InterPro"/>
</dbReference>
<gene>
    <name evidence="9" type="ORF">HETIRDRAFT_317937</name>
</gene>
<evidence type="ECO:0000256" key="1">
    <source>
        <dbReference type="ARBA" id="ARBA00004123"/>
    </source>
</evidence>
<dbReference type="InParanoid" id="W4K8Y0"/>
<dbReference type="PANTHER" id="PTHR23061">
    <property type="entry name" value="DNA POLYMERASE 2 ALPHA 70 KDA SUBUNIT"/>
    <property type="match status" value="1"/>
</dbReference>
<comment type="subcellular location">
    <subcellularLocation>
        <location evidence="1 6">Nucleus</location>
    </subcellularLocation>
</comment>
<proteinExistence type="inferred from homology"/>
<feature type="domain" description="DNA polymerase alpha/delta/epsilon subunit B" evidence="7">
    <location>
        <begin position="315"/>
        <end position="538"/>
    </location>
</feature>
<dbReference type="GeneID" id="20670462"/>
<dbReference type="Pfam" id="PF04042">
    <property type="entry name" value="DNA_pol_E_B"/>
    <property type="match status" value="1"/>
</dbReference>
<dbReference type="FunCoup" id="W4K8Y0">
    <property type="interactions" value="171"/>
</dbReference>
<evidence type="ECO:0000313" key="10">
    <source>
        <dbReference type="Proteomes" id="UP000030671"/>
    </source>
</evidence>
<dbReference type="OrthoDB" id="336885at2759"/>
<evidence type="ECO:0000259" key="7">
    <source>
        <dbReference type="Pfam" id="PF04042"/>
    </source>
</evidence>
<sequence length="583" mass="63425">MTESSRIEEELISAFSTTPGSDDAFIKQCSSLCKTYNVAPLDLYFKWESLVISSSTAGARIINKGTAGAIRDLLQSELNKIKANQKRAELNARMSRGRGLGLSGLAGRSSRFPEVGMVKPMLGDAFASTSLNGNRMAGPSKVAFRSFGDEESKDRRSYRYMYEKTSERSDALDERIDEFGALVREHYEISDLGDPSSSTDEDVVVIGRITLDAESSSSGSVKLNEASLCLESSRMMGSGARVPLKFDSNVKLRASVKGLGSVGLFPGAIVALKGKNGGAGWFSVSEILTLPPLKPSHTNPDNTKLEAIDTSFSMVIASGPFSPNADLLYKPWKSLLKTLKLQKPAVVLLIGPFVDSNHPKLKSGDIDESPSEILFANFTENLRDFLEISPDSLILIVPSTQDAISEHIAFPQGLSNCSKRIKLLSNPCQFSLNGVTFAVSSVDVLFHLRKEELVKYVEEIDPIAPSAGDAVTDTMTNTCRHLLQQRSFYPLFPVPLDLSHEVNLDVSHSDGLDLCPQETMGYAPDVLIVPSRLKHFSKIVDDTVAVNPSYITKSIFASLSYIGHGDGPAKSRIKVDVGRMPEQ</sequence>
<name>W4K8Y0_HETIT</name>
<dbReference type="GO" id="GO:0006270">
    <property type="term" value="P:DNA replication initiation"/>
    <property type="evidence" value="ECO:0007669"/>
    <property type="project" value="TreeGrafter"/>
</dbReference>
<dbReference type="AlphaFoldDB" id="W4K8Y0"/>
<dbReference type="Proteomes" id="UP000030671">
    <property type="component" value="Unassembled WGS sequence"/>
</dbReference>
<evidence type="ECO:0000256" key="6">
    <source>
        <dbReference type="PIRNR" id="PIRNR018300"/>
    </source>
</evidence>
<dbReference type="HOGENOM" id="CLU_014923_2_1_1"/>
<reference evidence="9 10" key="1">
    <citation type="journal article" date="2012" name="New Phytol.">
        <title>Insight into trade-off between wood decay and parasitism from the genome of a fungal forest pathogen.</title>
        <authorList>
            <person name="Olson A."/>
            <person name="Aerts A."/>
            <person name="Asiegbu F."/>
            <person name="Belbahri L."/>
            <person name="Bouzid O."/>
            <person name="Broberg A."/>
            <person name="Canback B."/>
            <person name="Coutinho P.M."/>
            <person name="Cullen D."/>
            <person name="Dalman K."/>
            <person name="Deflorio G."/>
            <person name="van Diepen L.T."/>
            <person name="Dunand C."/>
            <person name="Duplessis S."/>
            <person name="Durling M."/>
            <person name="Gonthier P."/>
            <person name="Grimwood J."/>
            <person name="Fossdal C.G."/>
            <person name="Hansson D."/>
            <person name="Henrissat B."/>
            <person name="Hietala A."/>
            <person name="Himmelstrand K."/>
            <person name="Hoffmeister D."/>
            <person name="Hogberg N."/>
            <person name="James T.Y."/>
            <person name="Karlsson M."/>
            <person name="Kohler A."/>
            <person name="Kues U."/>
            <person name="Lee Y.H."/>
            <person name="Lin Y.C."/>
            <person name="Lind M."/>
            <person name="Lindquist E."/>
            <person name="Lombard V."/>
            <person name="Lucas S."/>
            <person name="Lunden K."/>
            <person name="Morin E."/>
            <person name="Murat C."/>
            <person name="Park J."/>
            <person name="Raffaello T."/>
            <person name="Rouze P."/>
            <person name="Salamov A."/>
            <person name="Schmutz J."/>
            <person name="Solheim H."/>
            <person name="Stahlberg J."/>
            <person name="Velez H."/>
            <person name="de Vries R.P."/>
            <person name="Wiebenga A."/>
            <person name="Woodward S."/>
            <person name="Yakovlev I."/>
            <person name="Garbelotto M."/>
            <person name="Martin F."/>
            <person name="Grigoriev I.V."/>
            <person name="Stenlid J."/>
        </authorList>
    </citation>
    <scope>NUCLEOTIDE SEQUENCE [LARGE SCALE GENOMIC DNA]</scope>
    <source>
        <strain evidence="9 10">TC 32-1</strain>
    </source>
</reference>
<evidence type="ECO:0000313" key="9">
    <source>
        <dbReference type="EMBL" id="ETW81536.1"/>
    </source>
</evidence>
<dbReference type="Pfam" id="PF22062">
    <property type="entry name" value="OB_DPOA2"/>
    <property type="match status" value="1"/>
</dbReference>
<keyword evidence="10" id="KW-1185">Reference proteome</keyword>
<comment type="function">
    <text evidence="6">Accessory subunit of the DNA polymerase alpha complex (also known as the alpha DNA polymerase-primase complex) which plays an essential role in the initiation of DNA synthesis.</text>
</comment>
<dbReference type="KEGG" id="hir:HETIRDRAFT_317937"/>
<dbReference type="Gene3D" id="3.60.21.60">
    <property type="match status" value="2"/>
</dbReference>
<dbReference type="EMBL" id="KI925458">
    <property type="protein sequence ID" value="ETW81536.1"/>
    <property type="molecule type" value="Genomic_DNA"/>
</dbReference>
<evidence type="ECO:0000259" key="8">
    <source>
        <dbReference type="Pfam" id="PF22062"/>
    </source>
</evidence>
<dbReference type="InterPro" id="IPR054300">
    <property type="entry name" value="OB_DPOA2"/>
</dbReference>
<keyword evidence="4 6" id="KW-0235">DNA replication</keyword>
<dbReference type="RefSeq" id="XP_009546173.1">
    <property type="nucleotide sequence ID" value="XM_009547878.1"/>
</dbReference>
<dbReference type="eggNOG" id="KOG1625">
    <property type="taxonomic scope" value="Eukaryota"/>
</dbReference>
<feature type="domain" description="DNA polymerase alpha subunit B OB" evidence="8">
    <location>
        <begin position="169"/>
        <end position="289"/>
    </location>
</feature>
<dbReference type="GO" id="GO:0005658">
    <property type="term" value="C:alpha DNA polymerase:primase complex"/>
    <property type="evidence" value="ECO:0007669"/>
    <property type="project" value="TreeGrafter"/>
</dbReference>
<dbReference type="InterPro" id="IPR016722">
    <property type="entry name" value="DNA_pol_alpha_bsu"/>
</dbReference>
<protein>
    <recommendedName>
        <fullName evidence="3 6">DNA polymerase alpha subunit B</fullName>
    </recommendedName>
</protein>
<dbReference type="InterPro" id="IPR007185">
    <property type="entry name" value="DNA_pol_a/d/e_bsu"/>
</dbReference>